<protein>
    <recommendedName>
        <fullName evidence="6">Xylanolytic transcriptional activator regulatory domain-containing protein</fullName>
    </recommendedName>
</protein>
<reference evidence="7 8" key="1">
    <citation type="journal article" date="2025" name="Microbiol. Resour. Announc.">
        <title>Draft genome sequences for Neonectria magnoliae and Neonectria punicea, canker pathogens of Liriodendron tulipifera and Acer saccharum in West Virginia.</title>
        <authorList>
            <person name="Petronek H.M."/>
            <person name="Kasson M.T."/>
            <person name="Metheny A.M."/>
            <person name="Stauder C.M."/>
            <person name="Lovett B."/>
            <person name="Lynch S.C."/>
            <person name="Garnas J.R."/>
            <person name="Kasson L.R."/>
            <person name="Stajich J.E."/>
        </authorList>
    </citation>
    <scope>NUCLEOTIDE SEQUENCE [LARGE SCALE GENOMIC DNA]</scope>
    <source>
        <strain evidence="7 8">NRRL 64653</strain>
    </source>
</reference>
<dbReference type="CDD" id="cd12148">
    <property type="entry name" value="fungal_TF_MHR"/>
    <property type="match status" value="1"/>
</dbReference>
<evidence type="ECO:0000313" key="8">
    <source>
        <dbReference type="Proteomes" id="UP001498476"/>
    </source>
</evidence>
<evidence type="ECO:0000256" key="1">
    <source>
        <dbReference type="ARBA" id="ARBA00023015"/>
    </source>
</evidence>
<name>A0ABR1GXV9_9HYPO</name>
<keyword evidence="1" id="KW-0805">Transcription regulation</keyword>
<sequence>MHRRQPAHPTRGRDVDATETPTPGRQTGTLEGELLDRIISVERQMKAVMAHDPSKPPTDDLYENPARFTETAITDHGSPGPFLNVEDDDGHTFVGETSSLHALRQAEARLNGISAECRPNSPLSNGRPLTPKLSRALDVNAEKSSRSWLRTILLSYGIMPEKRQCDTFLRVFFDEIHVLYPFLHPPSVQQTYEYLWQRSFLVSSDDLENNEENKTSVAIVFICLAIGRCTASSRVVYLFRLDASEKAERILAHAISSAHILGLHRKVTYAHKHVFEDEMFTRVWWCLYALDRRLSLETGRPFVIQDVNNDTRIPCNVSDDWLERHKSATATVLKLENEIRCESLLARKTAMPYLEATITYSRVVGDVWKAVYGADATARTTPGIMCDYLDLLLENWRQTIPSCLKYEPSVPYESQFSDREWWQIKQCLFSHMRYTFLKLLIRRPAAPSNALPPSTHDNIANEVVCAQLASSIVDVFDKIPAAYPKYAFPFMSFMMSAAMILFSIVIKNPGFKESYRRPIISAVQNMLIYCRKTWVSGKTIRTVSKLNRMVRCTLGQPTEKKSDEGHDHHDGEARGQHDSYSSLNYGTSLAATSPSSLAATQAPEQRYTSHDWATPPGVLGIQQNDNALREPNHLARTHAPMASESTHSAEVDTVLPSPASTAPIGIPSQPARPQSASQPGNLLLPGEDLTEFPFLWPSTSPNNVFTELPSWAMTDFDFEQAIGGPGNLRSTAFAAPELPDLDDDTVFYGR</sequence>
<dbReference type="EMBL" id="JAZAVJ010000122">
    <property type="protein sequence ID" value="KAK7413669.1"/>
    <property type="molecule type" value="Genomic_DNA"/>
</dbReference>
<organism evidence="7 8">
    <name type="scientific">Neonectria punicea</name>
    <dbReference type="NCBI Taxonomy" id="979145"/>
    <lineage>
        <taxon>Eukaryota</taxon>
        <taxon>Fungi</taxon>
        <taxon>Dikarya</taxon>
        <taxon>Ascomycota</taxon>
        <taxon>Pezizomycotina</taxon>
        <taxon>Sordariomycetes</taxon>
        <taxon>Hypocreomycetidae</taxon>
        <taxon>Hypocreales</taxon>
        <taxon>Nectriaceae</taxon>
        <taxon>Neonectria</taxon>
    </lineage>
</organism>
<dbReference type="PANTHER" id="PTHR47424">
    <property type="entry name" value="REGULATORY PROTEIN GAL4"/>
    <property type="match status" value="1"/>
</dbReference>
<evidence type="ECO:0000256" key="3">
    <source>
        <dbReference type="ARBA" id="ARBA00023163"/>
    </source>
</evidence>
<accession>A0ABR1GXV9</accession>
<evidence type="ECO:0000313" key="7">
    <source>
        <dbReference type="EMBL" id="KAK7413669.1"/>
    </source>
</evidence>
<feature type="compositionally biased region" description="Basic and acidic residues" evidence="5">
    <location>
        <begin position="558"/>
        <end position="577"/>
    </location>
</feature>
<feature type="compositionally biased region" description="Polar residues" evidence="5">
    <location>
        <begin position="671"/>
        <end position="680"/>
    </location>
</feature>
<feature type="region of interest" description="Disordered" evidence="5">
    <location>
        <begin position="554"/>
        <end position="623"/>
    </location>
</feature>
<dbReference type="InterPro" id="IPR007219">
    <property type="entry name" value="XnlR_reg_dom"/>
</dbReference>
<keyword evidence="3" id="KW-0804">Transcription</keyword>
<keyword evidence="8" id="KW-1185">Reference proteome</keyword>
<feature type="compositionally biased region" description="Polar residues" evidence="5">
    <location>
        <begin position="19"/>
        <end position="29"/>
    </location>
</feature>
<dbReference type="SMART" id="SM00906">
    <property type="entry name" value="Fungal_trans"/>
    <property type="match status" value="1"/>
</dbReference>
<evidence type="ECO:0000256" key="2">
    <source>
        <dbReference type="ARBA" id="ARBA00023125"/>
    </source>
</evidence>
<evidence type="ECO:0000259" key="6">
    <source>
        <dbReference type="SMART" id="SM00906"/>
    </source>
</evidence>
<evidence type="ECO:0000256" key="5">
    <source>
        <dbReference type="SAM" id="MobiDB-lite"/>
    </source>
</evidence>
<dbReference type="InterPro" id="IPR051127">
    <property type="entry name" value="Fungal_SecMet_Regulators"/>
</dbReference>
<feature type="domain" description="Xylanolytic transcriptional activator regulatory" evidence="6">
    <location>
        <begin position="247"/>
        <end position="320"/>
    </location>
</feature>
<feature type="region of interest" description="Disordered" evidence="5">
    <location>
        <begin position="639"/>
        <end position="680"/>
    </location>
</feature>
<evidence type="ECO:0000256" key="4">
    <source>
        <dbReference type="ARBA" id="ARBA00023242"/>
    </source>
</evidence>
<dbReference type="Proteomes" id="UP001498476">
    <property type="component" value="Unassembled WGS sequence"/>
</dbReference>
<keyword evidence="4" id="KW-0539">Nucleus</keyword>
<gene>
    <name evidence="7" type="ORF">QQX98_007451</name>
</gene>
<comment type="caution">
    <text evidence="7">The sequence shown here is derived from an EMBL/GenBank/DDBJ whole genome shotgun (WGS) entry which is preliminary data.</text>
</comment>
<dbReference type="Pfam" id="PF04082">
    <property type="entry name" value="Fungal_trans"/>
    <property type="match status" value="1"/>
</dbReference>
<feature type="compositionally biased region" description="Low complexity" evidence="5">
    <location>
        <begin position="587"/>
        <end position="603"/>
    </location>
</feature>
<keyword evidence="2" id="KW-0238">DNA-binding</keyword>
<dbReference type="PANTHER" id="PTHR47424:SF3">
    <property type="entry name" value="REGULATORY PROTEIN GAL4"/>
    <property type="match status" value="1"/>
</dbReference>
<feature type="region of interest" description="Disordered" evidence="5">
    <location>
        <begin position="1"/>
        <end position="29"/>
    </location>
</feature>
<proteinExistence type="predicted"/>